<accession>A0A4R1NE88</accession>
<feature type="domain" description="Amidohydrolase-related" evidence="2">
    <location>
        <begin position="7"/>
        <end position="283"/>
    </location>
</feature>
<dbReference type="InterPro" id="IPR032466">
    <property type="entry name" value="Metal_Hydrolase"/>
</dbReference>
<keyword evidence="4" id="KW-1185">Reference proteome</keyword>
<comment type="caution">
    <text evidence="3">The sequence shown here is derived from an EMBL/GenBank/DDBJ whole genome shotgun (WGS) entry which is preliminary data.</text>
</comment>
<organism evidence="3 4">
    <name type="scientific">Sodalis ligni</name>
    <dbReference type="NCBI Taxonomy" id="2697027"/>
    <lineage>
        <taxon>Bacteria</taxon>
        <taxon>Pseudomonadati</taxon>
        <taxon>Pseudomonadota</taxon>
        <taxon>Gammaproteobacteria</taxon>
        <taxon>Enterobacterales</taxon>
        <taxon>Bruguierivoracaceae</taxon>
        <taxon>Sodalis</taxon>
    </lineage>
</organism>
<evidence type="ECO:0000256" key="1">
    <source>
        <dbReference type="ARBA" id="ARBA00038310"/>
    </source>
</evidence>
<dbReference type="AlphaFoldDB" id="A0A4R1NE88"/>
<sequence length="284" mass="32649">MPGFPLIDAHVHFYDQRQLDYPWLNDVPQIQGRYMPDDYSLACGGVEVEKMIFIEVDVAQHQKLDEVRFVEQLRGEDPRIAAIVACAALEKGAAVEEELERLAEIGSVRGIRRLLQYHEEPDYCLRPNFIEGVQRLAKFDFSFDICIRHHQLASATELVRRCPNVRFVLDHIAKPDIAAGLYTPWDKQIAAIAELPNVVCKITGVTTEADRRNWTLAQIRPYIEHVIEQFGFSRILFASDWPVLNLGADYPRWVAVMDEILTGCSDQERRRFYRENAASAYKLS</sequence>
<protein>
    <submittedName>
        <fullName evidence="3">L-fuconolactonase</fullName>
    </submittedName>
</protein>
<name>A0A4R1NE88_9GAMM</name>
<dbReference type="GO" id="GO:0016787">
    <property type="term" value="F:hydrolase activity"/>
    <property type="evidence" value="ECO:0007669"/>
    <property type="project" value="InterPro"/>
</dbReference>
<dbReference type="Proteomes" id="UP000294555">
    <property type="component" value="Unassembled WGS sequence"/>
</dbReference>
<dbReference type="EMBL" id="SJOI01000001">
    <property type="protein sequence ID" value="TCL02946.1"/>
    <property type="molecule type" value="Genomic_DNA"/>
</dbReference>
<proteinExistence type="inferred from homology"/>
<dbReference type="PANTHER" id="PTHR43569:SF2">
    <property type="entry name" value="AMIDOHYDROLASE-RELATED DOMAIN-CONTAINING PROTEIN"/>
    <property type="match status" value="1"/>
</dbReference>
<comment type="similarity">
    <text evidence="1">Belongs to the metallo-dependent hydrolases superfamily.</text>
</comment>
<dbReference type="InterPro" id="IPR006680">
    <property type="entry name" value="Amidohydro-rel"/>
</dbReference>
<dbReference type="OrthoDB" id="9787654at2"/>
<evidence type="ECO:0000313" key="3">
    <source>
        <dbReference type="EMBL" id="TCL02946.1"/>
    </source>
</evidence>
<dbReference type="Pfam" id="PF04909">
    <property type="entry name" value="Amidohydro_2"/>
    <property type="match status" value="1"/>
</dbReference>
<dbReference type="RefSeq" id="WP_132921852.1">
    <property type="nucleotide sequence ID" value="NZ_SJOI01000001.1"/>
</dbReference>
<dbReference type="SUPFAM" id="SSF51556">
    <property type="entry name" value="Metallo-dependent hydrolases"/>
    <property type="match status" value="1"/>
</dbReference>
<dbReference type="InterPro" id="IPR052350">
    <property type="entry name" value="Metallo-dep_Lactonases"/>
</dbReference>
<dbReference type="Gene3D" id="3.20.20.140">
    <property type="entry name" value="Metal-dependent hydrolases"/>
    <property type="match status" value="1"/>
</dbReference>
<evidence type="ECO:0000259" key="2">
    <source>
        <dbReference type="Pfam" id="PF04909"/>
    </source>
</evidence>
<reference evidence="3 4" key="1">
    <citation type="submission" date="2019-02" db="EMBL/GenBank/DDBJ databases">
        <title>Investigation of anaerobic lignin degradation for improved lignocellulosic biofuels.</title>
        <authorList>
            <person name="Deangelis K."/>
        </authorList>
    </citation>
    <scope>NUCLEOTIDE SEQUENCE [LARGE SCALE GENOMIC DNA]</scope>
    <source>
        <strain evidence="3 4">159R</strain>
    </source>
</reference>
<dbReference type="PANTHER" id="PTHR43569">
    <property type="entry name" value="AMIDOHYDROLASE"/>
    <property type="match status" value="1"/>
</dbReference>
<gene>
    <name evidence="3" type="ORF">EZJ58_0985</name>
</gene>
<evidence type="ECO:0000313" key="4">
    <source>
        <dbReference type="Proteomes" id="UP000294555"/>
    </source>
</evidence>